<feature type="transmembrane region" description="Helical" evidence="1">
    <location>
        <begin position="253"/>
        <end position="283"/>
    </location>
</feature>
<feature type="transmembrane region" description="Helical" evidence="1">
    <location>
        <begin position="441"/>
        <end position="460"/>
    </location>
</feature>
<evidence type="ECO:0000256" key="1">
    <source>
        <dbReference type="SAM" id="Phobius"/>
    </source>
</evidence>
<sequence>MIFPALFAVFFYTFLIGLIWPSNAKTTIPQWLLDAITRSLWISWLVVVVSYWLNLPNLLWLLAPISLLIILFSQKRTVVSFSFPFSTLSLIASLSAFVFAISIVRGVDVGNYRLIFHGWDALVSWNGWGRQLAANQFVPQQAAYPILFPGLWSLIYKAQGQTDLWVVTKASMLILLPILTLVVGCLVEIEFFLTASLIGYYAFEFYFVRQHQPMLSGNMDIPVAIMVLASGALLAVASSHSDQKDLIRTRPAFISASVAVGLASITKQAGMFMILPWALCAVTLRYRKQISGRDLIIATTAALIPIVTFFTMLLYSRADPIGNINHLRELSSRGAGSSIASTIILLSNALPQQFILLFCGLSATNIFGWRTLLGRLGLSFLFMAVAGVLIFSNCCAYDVRNGWWIFSLLAASSACGVIRLDRMISSALHVKFNHRLDGRMSAFGAFASCVLAAFIAARMFSVEKLQAAQDTWQAGVVPPEVASLISAEAPKLGSTGRMISTVQPLEFFPAVRGRFVFCYYLEVGCVARAISRFPGSLVLVSNEKGSYYEDFRANLTPDRILGRALVYELYGPYR</sequence>
<feature type="transmembrane region" description="Helical" evidence="1">
    <location>
        <begin position="295"/>
        <end position="315"/>
    </location>
</feature>
<feature type="transmembrane region" description="Helical" evidence="1">
    <location>
        <begin position="335"/>
        <end position="360"/>
    </location>
</feature>
<feature type="transmembrane region" description="Helical" evidence="1">
    <location>
        <begin position="83"/>
        <end position="104"/>
    </location>
</feature>
<keyword evidence="1" id="KW-0472">Membrane</keyword>
<name>A0AAX3DUA3_RHOPL</name>
<feature type="transmembrane region" description="Helical" evidence="1">
    <location>
        <begin position="40"/>
        <end position="71"/>
    </location>
</feature>
<evidence type="ECO:0000313" key="2">
    <source>
        <dbReference type="EMBL" id="UYO38426.1"/>
    </source>
</evidence>
<organism evidence="2 3">
    <name type="scientific">Rhodopseudomonas palustris</name>
    <dbReference type="NCBI Taxonomy" id="1076"/>
    <lineage>
        <taxon>Bacteria</taxon>
        <taxon>Pseudomonadati</taxon>
        <taxon>Pseudomonadota</taxon>
        <taxon>Alphaproteobacteria</taxon>
        <taxon>Hyphomicrobiales</taxon>
        <taxon>Nitrobacteraceae</taxon>
        <taxon>Rhodopseudomonas</taxon>
    </lineage>
</organism>
<feature type="transmembrane region" description="Helical" evidence="1">
    <location>
        <begin position="403"/>
        <end position="420"/>
    </location>
</feature>
<gene>
    <name evidence="2" type="ORF">KQX62_17075</name>
</gene>
<evidence type="ECO:0000313" key="3">
    <source>
        <dbReference type="Proteomes" id="UP001163166"/>
    </source>
</evidence>
<feature type="transmembrane region" description="Helical" evidence="1">
    <location>
        <begin position="174"/>
        <end position="203"/>
    </location>
</feature>
<accession>A0AAX3DUA3</accession>
<keyword evidence="1" id="KW-1133">Transmembrane helix</keyword>
<evidence type="ECO:0008006" key="4">
    <source>
        <dbReference type="Google" id="ProtNLM"/>
    </source>
</evidence>
<keyword evidence="1" id="KW-0812">Transmembrane</keyword>
<dbReference type="RefSeq" id="WP_264073959.1">
    <property type="nucleotide sequence ID" value="NZ_CP076676.1"/>
</dbReference>
<protein>
    <recommendedName>
        <fullName evidence="4">Glycosyltransferase RgtA/B/C/D-like domain-containing protein</fullName>
    </recommendedName>
</protein>
<feature type="transmembrane region" description="Helical" evidence="1">
    <location>
        <begin position="223"/>
        <end position="241"/>
    </location>
</feature>
<dbReference type="Proteomes" id="UP001163166">
    <property type="component" value="Chromosome"/>
</dbReference>
<dbReference type="AlphaFoldDB" id="A0AAX3DUA3"/>
<dbReference type="EMBL" id="CP076676">
    <property type="protein sequence ID" value="UYO38426.1"/>
    <property type="molecule type" value="Genomic_DNA"/>
</dbReference>
<feature type="transmembrane region" description="Helical" evidence="1">
    <location>
        <begin position="372"/>
        <end position="391"/>
    </location>
</feature>
<reference evidence="2" key="1">
    <citation type="journal article" date="2022" name="Biol. Control">
        <title>In silico genomic analysis of Rhodopseudomonas palustris strains revealed potential biocontrol agents and crop yield enhancers.</title>
        <authorList>
            <person name="Surachat K."/>
            <person name="Kantachote D."/>
            <person name="Deachamag P."/>
            <person name="Wonglapsuwan M."/>
        </authorList>
    </citation>
    <scope>NUCLEOTIDE SEQUENCE</scope>
    <source>
        <strain evidence="2">TLS06</strain>
    </source>
</reference>
<proteinExistence type="predicted"/>